<evidence type="ECO:0000256" key="4">
    <source>
        <dbReference type="ARBA" id="ARBA00022741"/>
    </source>
</evidence>
<sequence length="524" mass="55348">MSVDDSYHVERVLAHGQGGITELVTLDGTGPFVRKRIPAARAHRGVWAALPEIDCARLPHIEATYEMPDEFIVVYDYVPGETLEQLVESRGKLDAAKARHLVGEVCQAVSKLHAHDIVHRDITPSNVVVAADGAHLIDFGIARLGSEDAKGNEDQLGTWGFAAPEQYGFAKTDARSDVYSIGRLLGYLLTGVHFEDKEGYEQALASPDVPDDLRSVVLKATEFEPSARYQSAAELERALHNAPGEKDGTTVATAAIPRSAADAHPASAPRRARTIALVCVIAAIAVVAVLLAMRFFVADKTTGSQGASGSSAISSGNTTVVTAQPDETDTQAAVDALSVGESHWSTSNGSVYAEYSLTNNSDRTVTYPSVTITGYADDGSVLFSDDQVLSVLAPGETAYQSTVLDGSTTPTRVEFVPVKPSADLLSDDTAPSFSTANVSARSNGYGGITVSGTVTLEKDGTTRLLSSDYGVCLTAILRDASGNIVGGGVNFLSSHPAEGSSIPFEVPIFEQVDYTTCEVHALAW</sequence>
<dbReference type="GO" id="GO:0004674">
    <property type="term" value="F:protein serine/threonine kinase activity"/>
    <property type="evidence" value="ECO:0007669"/>
    <property type="project" value="UniProtKB-KW"/>
</dbReference>
<dbReference type="EC" id="2.7.11.1" evidence="1"/>
<feature type="transmembrane region" description="Helical" evidence="7">
    <location>
        <begin position="275"/>
        <end position="297"/>
    </location>
</feature>
<keyword evidence="7" id="KW-0472">Membrane</keyword>
<dbReference type="PANTHER" id="PTHR43289">
    <property type="entry name" value="MITOGEN-ACTIVATED PROTEIN KINASE KINASE KINASE 20-RELATED"/>
    <property type="match status" value="1"/>
</dbReference>
<accession>A0ABT1Z7X4</accession>
<dbReference type="InterPro" id="IPR000719">
    <property type="entry name" value="Prot_kinase_dom"/>
</dbReference>
<reference evidence="9 10" key="1">
    <citation type="submission" date="2022-08" db="EMBL/GenBank/DDBJ databases">
        <title>Tractidigestivibacter montrealensis type strain KD21.</title>
        <authorList>
            <person name="Diop K."/>
            <person name="Richard C."/>
            <person name="Routy B."/>
        </authorList>
    </citation>
    <scope>NUCLEOTIDE SEQUENCE [LARGE SCALE GENOMIC DNA]</scope>
    <source>
        <strain evidence="9 10">KD21</strain>
    </source>
</reference>
<dbReference type="Pfam" id="PF00069">
    <property type="entry name" value="Pkinase"/>
    <property type="match status" value="1"/>
</dbReference>
<dbReference type="Proteomes" id="UP001204320">
    <property type="component" value="Unassembled WGS sequence"/>
</dbReference>
<dbReference type="CDD" id="cd14014">
    <property type="entry name" value="STKc_PknB_like"/>
    <property type="match status" value="1"/>
</dbReference>
<keyword evidence="7" id="KW-1133">Transmembrane helix</keyword>
<keyword evidence="6" id="KW-0067">ATP-binding</keyword>
<evidence type="ECO:0000256" key="2">
    <source>
        <dbReference type="ARBA" id="ARBA00022527"/>
    </source>
</evidence>
<feature type="domain" description="Protein kinase" evidence="8">
    <location>
        <begin position="7"/>
        <end position="243"/>
    </location>
</feature>
<comment type="caution">
    <text evidence="9">The sequence shown here is derived from an EMBL/GenBank/DDBJ whole genome shotgun (WGS) entry which is preliminary data.</text>
</comment>
<evidence type="ECO:0000256" key="1">
    <source>
        <dbReference type="ARBA" id="ARBA00012513"/>
    </source>
</evidence>
<dbReference type="EMBL" id="JANSKA010000003">
    <property type="protein sequence ID" value="MCR9036307.1"/>
    <property type="molecule type" value="Genomic_DNA"/>
</dbReference>
<keyword evidence="7" id="KW-0812">Transmembrane</keyword>
<dbReference type="PANTHER" id="PTHR43289:SF6">
    <property type="entry name" value="SERINE_THREONINE-PROTEIN KINASE NEKL-3"/>
    <property type="match status" value="1"/>
</dbReference>
<dbReference type="SUPFAM" id="SSF56112">
    <property type="entry name" value="Protein kinase-like (PK-like)"/>
    <property type="match status" value="1"/>
</dbReference>
<keyword evidence="2 9" id="KW-0723">Serine/threonine-protein kinase</keyword>
<evidence type="ECO:0000256" key="3">
    <source>
        <dbReference type="ARBA" id="ARBA00022679"/>
    </source>
</evidence>
<keyword evidence="4" id="KW-0547">Nucleotide-binding</keyword>
<evidence type="ECO:0000313" key="10">
    <source>
        <dbReference type="Proteomes" id="UP001204320"/>
    </source>
</evidence>
<proteinExistence type="predicted"/>
<evidence type="ECO:0000259" key="8">
    <source>
        <dbReference type="PROSITE" id="PS50011"/>
    </source>
</evidence>
<evidence type="ECO:0000256" key="5">
    <source>
        <dbReference type="ARBA" id="ARBA00022777"/>
    </source>
</evidence>
<organism evidence="9 10">
    <name type="scientific">Tractidigestivibacter montrealensis</name>
    <dbReference type="NCBI Taxonomy" id="2972466"/>
    <lineage>
        <taxon>Bacteria</taxon>
        <taxon>Bacillati</taxon>
        <taxon>Actinomycetota</taxon>
        <taxon>Coriobacteriia</taxon>
        <taxon>Coriobacteriales</taxon>
        <taxon>Atopobiaceae</taxon>
        <taxon>Tractidigestivibacter</taxon>
    </lineage>
</organism>
<evidence type="ECO:0000313" key="9">
    <source>
        <dbReference type="EMBL" id="MCR9036307.1"/>
    </source>
</evidence>
<keyword evidence="5 9" id="KW-0418">Kinase</keyword>
<dbReference type="PROSITE" id="PS00109">
    <property type="entry name" value="PROTEIN_KINASE_TYR"/>
    <property type="match status" value="1"/>
</dbReference>
<dbReference type="Gene3D" id="1.10.510.10">
    <property type="entry name" value="Transferase(Phosphotransferase) domain 1"/>
    <property type="match status" value="1"/>
</dbReference>
<keyword evidence="3" id="KW-0808">Transferase</keyword>
<keyword evidence="10" id="KW-1185">Reference proteome</keyword>
<protein>
    <recommendedName>
        <fullName evidence="1">non-specific serine/threonine protein kinase</fullName>
        <ecNumber evidence="1">2.7.11.1</ecNumber>
    </recommendedName>
</protein>
<gene>
    <name evidence="9" type="ORF">NVS32_05010</name>
</gene>
<dbReference type="InterPro" id="IPR011009">
    <property type="entry name" value="Kinase-like_dom_sf"/>
</dbReference>
<evidence type="ECO:0000256" key="6">
    <source>
        <dbReference type="ARBA" id="ARBA00022840"/>
    </source>
</evidence>
<dbReference type="PROSITE" id="PS50011">
    <property type="entry name" value="PROTEIN_KINASE_DOM"/>
    <property type="match status" value="1"/>
</dbReference>
<evidence type="ECO:0000256" key="7">
    <source>
        <dbReference type="SAM" id="Phobius"/>
    </source>
</evidence>
<name>A0ABT1Z7X4_9ACTN</name>
<dbReference type="InterPro" id="IPR008266">
    <property type="entry name" value="Tyr_kinase_AS"/>
</dbReference>